<dbReference type="EMBL" id="CAFBLX010000521">
    <property type="protein sequence ID" value="CAB4934464.1"/>
    <property type="molecule type" value="Genomic_DNA"/>
</dbReference>
<protein>
    <submittedName>
        <fullName evidence="1">Unannotated protein</fullName>
    </submittedName>
</protein>
<accession>A0A6J7IVU1</accession>
<sequence length="73" mass="7484">MVAISTNVTASMMPTAMVRTAGAGTSRTAERLTRTVSPDRTTALPAVSMVSATAARGSALRSASRNLATMNRA</sequence>
<dbReference type="AlphaFoldDB" id="A0A6J7IVU1"/>
<gene>
    <name evidence="1" type="ORF">UFOPK3472_04282</name>
</gene>
<name>A0A6J7IVU1_9ZZZZ</name>
<evidence type="ECO:0000313" key="1">
    <source>
        <dbReference type="EMBL" id="CAB4934464.1"/>
    </source>
</evidence>
<reference evidence="1" key="1">
    <citation type="submission" date="2020-05" db="EMBL/GenBank/DDBJ databases">
        <authorList>
            <person name="Chiriac C."/>
            <person name="Salcher M."/>
            <person name="Ghai R."/>
            <person name="Kavagutti S V."/>
        </authorList>
    </citation>
    <scope>NUCLEOTIDE SEQUENCE</scope>
</reference>
<organism evidence="1">
    <name type="scientific">freshwater metagenome</name>
    <dbReference type="NCBI Taxonomy" id="449393"/>
    <lineage>
        <taxon>unclassified sequences</taxon>
        <taxon>metagenomes</taxon>
        <taxon>ecological metagenomes</taxon>
    </lineage>
</organism>
<proteinExistence type="predicted"/>